<dbReference type="InParanoid" id="A0A409X8V9"/>
<protein>
    <submittedName>
        <fullName evidence="1">Uncharacterized protein</fullName>
    </submittedName>
</protein>
<accession>A0A409X8V9</accession>
<dbReference type="AlphaFoldDB" id="A0A409X8V9"/>
<evidence type="ECO:0000313" key="1">
    <source>
        <dbReference type="EMBL" id="PPQ87160.1"/>
    </source>
</evidence>
<gene>
    <name evidence="1" type="ORF">CVT25_000150</name>
</gene>
<dbReference type="EMBL" id="NHYD01002357">
    <property type="protein sequence ID" value="PPQ87160.1"/>
    <property type="molecule type" value="Genomic_DNA"/>
</dbReference>
<reference evidence="1 2" key="1">
    <citation type="journal article" date="2018" name="Evol. Lett.">
        <title>Horizontal gene cluster transfer increased hallucinogenic mushroom diversity.</title>
        <authorList>
            <person name="Reynolds H.T."/>
            <person name="Vijayakumar V."/>
            <person name="Gluck-Thaler E."/>
            <person name="Korotkin H.B."/>
            <person name="Matheny P.B."/>
            <person name="Slot J.C."/>
        </authorList>
    </citation>
    <scope>NUCLEOTIDE SEQUENCE [LARGE SCALE GENOMIC DNA]</scope>
    <source>
        <strain evidence="1 2">2631</strain>
    </source>
</reference>
<evidence type="ECO:0000313" key="2">
    <source>
        <dbReference type="Proteomes" id="UP000283269"/>
    </source>
</evidence>
<dbReference type="Proteomes" id="UP000283269">
    <property type="component" value="Unassembled WGS sequence"/>
</dbReference>
<organism evidence="1 2">
    <name type="scientific">Psilocybe cyanescens</name>
    <dbReference type="NCBI Taxonomy" id="93625"/>
    <lineage>
        <taxon>Eukaryota</taxon>
        <taxon>Fungi</taxon>
        <taxon>Dikarya</taxon>
        <taxon>Basidiomycota</taxon>
        <taxon>Agaricomycotina</taxon>
        <taxon>Agaricomycetes</taxon>
        <taxon>Agaricomycetidae</taxon>
        <taxon>Agaricales</taxon>
        <taxon>Agaricineae</taxon>
        <taxon>Strophariaceae</taxon>
        <taxon>Psilocybe</taxon>
    </lineage>
</organism>
<sequence length="108" mass="12157">MVKDISADAAYTAGVWTKGIYMGICSWPGNIFSPYFYYIYKRCILITGTLWLFDGYSELRQTRAARVGQLGLLQRYIATPAVAEYMHTGRKKVKTMSGKLSVSRSPAE</sequence>
<comment type="caution">
    <text evidence="1">The sequence shown here is derived from an EMBL/GenBank/DDBJ whole genome shotgun (WGS) entry which is preliminary data.</text>
</comment>
<keyword evidence="2" id="KW-1185">Reference proteome</keyword>
<name>A0A409X8V9_PSICY</name>
<proteinExistence type="predicted"/>